<organism evidence="9 10">
    <name type="scientific">Penicillium cataractarum</name>
    <dbReference type="NCBI Taxonomy" id="2100454"/>
    <lineage>
        <taxon>Eukaryota</taxon>
        <taxon>Fungi</taxon>
        <taxon>Dikarya</taxon>
        <taxon>Ascomycota</taxon>
        <taxon>Pezizomycotina</taxon>
        <taxon>Eurotiomycetes</taxon>
        <taxon>Eurotiomycetidae</taxon>
        <taxon>Eurotiales</taxon>
        <taxon>Aspergillaceae</taxon>
        <taxon>Penicillium</taxon>
    </lineage>
</organism>
<name>A0A9W9SJP5_9EURO</name>
<feature type="domain" description="EngB-type G" evidence="8">
    <location>
        <begin position="143"/>
        <end position="301"/>
    </location>
</feature>
<dbReference type="GO" id="GO:0005739">
    <property type="term" value="C:mitochondrion"/>
    <property type="evidence" value="ECO:0007669"/>
    <property type="project" value="TreeGrafter"/>
</dbReference>
<dbReference type="Gene3D" id="3.40.50.300">
    <property type="entry name" value="P-loop containing nucleotide triphosphate hydrolases"/>
    <property type="match status" value="1"/>
</dbReference>
<accession>A0A9W9SJP5</accession>
<dbReference type="SUPFAM" id="SSF52540">
    <property type="entry name" value="P-loop containing nucleoside triphosphate hydrolases"/>
    <property type="match status" value="1"/>
</dbReference>
<dbReference type="Proteomes" id="UP001147782">
    <property type="component" value="Unassembled WGS sequence"/>
</dbReference>
<evidence type="ECO:0000256" key="2">
    <source>
        <dbReference type="ARBA" id="ARBA00009638"/>
    </source>
</evidence>
<sequence>MLLSVMPINCGLGLGLVRAANFPETATGLLQHEHNWQSQSSARMRIRAAAARVSVPRKAVTRPLIDQIPQTTTPAKIIPTPSSNPNKRTLEELTPTDLCYYWDTKPPTPSQLAFADKIFIPSRHSPLKLWSASKFRTTPLSSVEPEVAFLGRSNVGKSSLLNAIMGQDICWTSSKPGRTREMNAFGIGGTKGGEHKVVLLDMPGYGKASRSEWGMEIMKYLQGRKQLRRAFILIDSEHGIKQNDADILSLFRRYAIPHQIILSKVDKILAKNKKQIKSGASAIGIQRLQDLLHKLQPQVQPDQSVSNGPGALGEILTCSADTHVGPGRVLGVDAVRWAILSAAGIDGSLEGVQSTSEGFT</sequence>
<dbReference type="OrthoDB" id="391988at2759"/>
<dbReference type="RefSeq" id="XP_056557407.1">
    <property type="nucleotide sequence ID" value="XM_056695195.1"/>
</dbReference>
<dbReference type="GO" id="GO:0005525">
    <property type="term" value="F:GTP binding"/>
    <property type="evidence" value="ECO:0007669"/>
    <property type="project" value="UniProtKB-KW"/>
</dbReference>
<reference evidence="9" key="2">
    <citation type="journal article" date="2023" name="IMA Fungus">
        <title>Comparative genomic study of the Penicillium genus elucidates a diverse pangenome and 15 lateral gene transfer events.</title>
        <authorList>
            <person name="Petersen C."/>
            <person name="Sorensen T."/>
            <person name="Nielsen M.R."/>
            <person name="Sondergaard T.E."/>
            <person name="Sorensen J.L."/>
            <person name="Fitzpatrick D.A."/>
            <person name="Frisvad J.C."/>
            <person name="Nielsen K.L."/>
        </authorList>
    </citation>
    <scope>NUCLEOTIDE SEQUENCE</scope>
    <source>
        <strain evidence="9">IBT 29864</strain>
    </source>
</reference>
<dbReference type="InterPro" id="IPR030393">
    <property type="entry name" value="G_ENGB_dom"/>
</dbReference>
<dbReference type="InterPro" id="IPR006073">
    <property type="entry name" value="GTP-bd"/>
</dbReference>
<evidence type="ECO:0000256" key="5">
    <source>
        <dbReference type="ARBA" id="ARBA00022741"/>
    </source>
</evidence>
<evidence type="ECO:0000256" key="7">
    <source>
        <dbReference type="ARBA" id="ARBA00023134"/>
    </source>
</evidence>
<protein>
    <recommendedName>
        <fullName evidence="3">GTP-binding protein 8</fullName>
    </recommendedName>
</protein>
<proteinExistence type="inferred from homology"/>
<evidence type="ECO:0000313" key="10">
    <source>
        <dbReference type="Proteomes" id="UP001147782"/>
    </source>
</evidence>
<evidence type="ECO:0000259" key="8">
    <source>
        <dbReference type="PROSITE" id="PS51706"/>
    </source>
</evidence>
<comment type="similarity">
    <text evidence="2">Belongs to the TRAFAC class TrmE-Era-EngA-EngB-Septin-like GTPase superfamily. EngB GTPase family.</text>
</comment>
<evidence type="ECO:0000256" key="6">
    <source>
        <dbReference type="ARBA" id="ARBA00022842"/>
    </source>
</evidence>
<dbReference type="InterPro" id="IPR019987">
    <property type="entry name" value="GTP-bd_ribosome_bio_YsxC"/>
</dbReference>
<comment type="cofactor">
    <cofactor evidence="1">
        <name>Mg(2+)</name>
        <dbReference type="ChEBI" id="CHEBI:18420"/>
    </cofactor>
</comment>
<keyword evidence="4" id="KW-0479">Metal-binding</keyword>
<dbReference type="InterPro" id="IPR052279">
    <property type="entry name" value="EngB_GTPase"/>
</dbReference>
<dbReference type="EMBL" id="JAPZBS010000002">
    <property type="protein sequence ID" value="KAJ5379836.1"/>
    <property type="molecule type" value="Genomic_DNA"/>
</dbReference>
<dbReference type="FunFam" id="3.40.50.300:FF:001874">
    <property type="entry name" value="GTP binding protein (EngB), putative"/>
    <property type="match status" value="1"/>
</dbReference>
<dbReference type="GO" id="GO:0046872">
    <property type="term" value="F:metal ion binding"/>
    <property type="evidence" value="ECO:0007669"/>
    <property type="project" value="UniProtKB-KW"/>
</dbReference>
<keyword evidence="6" id="KW-0460">Magnesium</keyword>
<comment type="caution">
    <text evidence="9">The sequence shown here is derived from an EMBL/GenBank/DDBJ whole genome shotgun (WGS) entry which is preliminary data.</text>
</comment>
<dbReference type="PROSITE" id="PS51706">
    <property type="entry name" value="G_ENGB"/>
    <property type="match status" value="1"/>
</dbReference>
<dbReference type="CDD" id="cd01876">
    <property type="entry name" value="YihA_EngB"/>
    <property type="match status" value="1"/>
</dbReference>
<keyword evidence="7" id="KW-0342">GTP-binding</keyword>
<dbReference type="GeneID" id="81434372"/>
<dbReference type="NCBIfam" id="TIGR03598">
    <property type="entry name" value="GTPase_YsxC"/>
    <property type="match status" value="1"/>
</dbReference>
<dbReference type="PANTHER" id="PTHR46498">
    <property type="entry name" value="GTP-BINDING PROTEIN 8"/>
    <property type="match status" value="1"/>
</dbReference>
<gene>
    <name evidence="9" type="ORF">N7496_002264</name>
</gene>
<evidence type="ECO:0000313" key="9">
    <source>
        <dbReference type="EMBL" id="KAJ5379836.1"/>
    </source>
</evidence>
<evidence type="ECO:0000256" key="3">
    <source>
        <dbReference type="ARBA" id="ARBA00015370"/>
    </source>
</evidence>
<evidence type="ECO:0000256" key="4">
    <source>
        <dbReference type="ARBA" id="ARBA00022723"/>
    </source>
</evidence>
<keyword evidence="10" id="KW-1185">Reference proteome</keyword>
<reference evidence="9" key="1">
    <citation type="submission" date="2022-11" db="EMBL/GenBank/DDBJ databases">
        <authorList>
            <person name="Petersen C."/>
        </authorList>
    </citation>
    <scope>NUCLEOTIDE SEQUENCE</scope>
    <source>
        <strain evidence="9">IBT 29864</strain>
    </source>
</reference>
<dbReference type="InterPro" id="IPR027417">
    <property type="entry name" value="P-loop_NTPase"/>
</dbReference>
<dbReference type="AlphaFoldDB" id="A0A9W9SJP5"/>
<dbReference type="PANTHER" id="PTHR46498:SF1">
    <property type="entry name" value="GTP-BINDING PROTEIN 8"/>
    <property type="match status" value="1"/>
</dbReference>
<dbReference type="HAMAP" id="MF_00321">
    <property type="entry name" value="GTPase_EngB"/>
    <property type="match status" value="1"/>
</dbReference>
<keyword evidence="5" id="KW-0547">Nucleotide-binding</keyword>
<evidence type="ECO:0000256" key="1">
    <source>
        <dbReference type="ARBA" id="ARBA00001946"/>
    </source>
</evidence>
<dbReference type="Pfam" id="PF01926">
    <property type="entry name" value="MMR_HSR1"/>
    <property type="match status" value="1"/>
</dbReference>